<evidence type="ECO:0000256" key="5">
    <source>
        <dbReference type="ARBA" id="ARBA00023277"/>
    </source>
</evidence>
<evidence type="ECO:0000256" key="1">
    <source>
        <dbReference type="ARBA" id="ARBA00004761"/>
    </source>
</evidence>
<sequence length="209" mass="21555">MTSLADALRELPLVAILRGVRPEEVEAVAQALLEEGFRLIEVPLNSPEPLTSIRRLAARFNDRAVIGAGTVLSPTEAEAVAATGAKLVVAPNMDPAVIRAAKGKGLWCLPGVATPSEAFAALAAGADALKAFPAEGLPPAVIRAWRAVLPKDVPILPVGGIEPTTMTAYREAGAAGFGLGAALYKAGMSVAAVRSRAAAFVQAWRLYPG</sequence>
<dbReference type="EC" id="4.1.2.21" evidence="6"/>
<gene>
    <name evidence="6" type="ORF">U1T56_21720</name>
</gene>
<evidence type="ECO:0000256" key="2">
    <source>
        <dbReference type="ARBA" id="ARBA00006906"/>
    </source>
</evidence>
<dbReference type="Gene3D" id="3.20.20.70">
    <property type="entry name" value="Aldolase class I"/>
    <property type="match status" value="1"/>
</dbReference>
<dbReference type="InterPro" id="IPR013785">
    <property type="entry name" value="Aldolase_TIM"/>
</dbReference>
<protein>
    <submittedName>
        <fullName evidence="6">2-dehydro-3-deoxy-6-phosphogalactonate aldolase</fullName>
        <ecNumber evidence="6">4.1.2.21</ecNumber>
    </submittedName>
</protein>
<dbReference type="EMBL" id="JBBLZC010000034">
    <property type="protein sequence ID" value="MEK0085781.1"/>
    <property type="molecule type" value="Genomic_DNA"/>
</dbReference>
<dbReference type="CDD" id="cd00452">
    <property type="entry name" value="KDPG_aldolase"/>
    <property type="match status" value="1"/>
</dbReference>
<evidence type="ECO:0000313" key="6">
    <source>
        <dbReference type="EMBL" id="MEK0085781.1"/>
    </source>
</evidence>
<keyword evidence="5" id="KW-0119">Carbohydrate metabolism</keyword>
<keyword evidence="7" id="KW-1185">Reference proteome</keyword>
<comment type="similarity">
    <text evidence="2">Belongs to the KHG/KDPG aldolase family.</text>
</comment>
<organism evidence="6 7">
    <name type="scientific">Benzoatithermus flavus</name>
    <dbReference type="NCBI Taxonomy" id="3108223"/>
    <lineage>
        <taxon>Bacteria</taxon>
        <taxon>Pseudomonadati</taxon>
        <taxon>Pseudomonadota</taxon>
        <taxon>Alphaproteobacteria</taxon>
        <taxon>Geminicoccales</taxon>
        <taxon>Geminicoccaceae</taxon>
        <taxon>Benzoatithermus</taxon>
    </lineage>
</organism>
<dbReference type="RefSeq" id="WP_418161631.1">
    <property type="nucleotide sequence ID" value="NZ_JBBLZC010000034.1"/>
</dbReference>
<dbReference type="NCBIfam" id="NF006600">
    <property type="entry name" value="PRK09140.1"/>
    <property type="match status" value="1"/>
</dbReference>
<comment type="subunit">
    <text evidence="3">Homotrimer.</text>
</comment>
<dbReference type="GO" id="GO:0008674">
    <property type="term" value="F:2-dehydro-3-deoxy-6-phosphogalactonate aldolase activity"/>
    <property type="evidence" value="ECO:0007669"/>
    <property type="project" value="UniProtKB-EC"/>
</dbReference>
<dbReference type="InterPro" id="IPR000887">
    <property type="entry name" value="Aldlse_KDPG_KHG"/>
</dbReference>
<comment type="caution">
    <text evidence="6">The sequence shown here is derived from an EMBL/GenBank/DDBJ whole genome shotgun (WGS) entry which is preliminary data.</text>
</comment>
<name>A0ABU8XXJ9_9PROT</name>
<evidence type="ECO:0000256" key="3">
    <source>
        <dbReference type="ARBA" id="ARBA00011233"/>
    </source>
</evidence>
<dbReference type="Pfam" id="PF01081">
    <property type="entry name" value="Aldolase"/>
    <property type="match status" value="1"/>
</dbReference>
<proteinExistence type="inferred from homology"/>
<dbReference type="Proteomes" id="UP001375743">
    <property type="component" value="Unassembled WGS sequence"/>
</dbReference>
<dbReference type="PANTHER" id="PTHR30246">
    <property type="entry name" value="2-KETO-3-DEOXY-6-PHOSPHOGLUCONATE ALDOLASE"/>
    <property type="match status" value="1"/>
</dbReference>
<evidence type="ECO:0000313" key="7">
    <source>
        <dbReference type="Proteomes" id="UP001375743"/>
    </source>
</evidence>
<dbReference type="PANTHER" id="PTHR30246:SF1">
    <property type="entry name" value="2-DEHYDRO-3-DEOXY-6-PHOSPHOGALACTONATE ALDOLASE-RELATED"/>
    <property type="match status" value="1"/>
</dbReference>
<comment type="pathway">
    <text evidence="1">Carbohydrate acid metabolism.</text>
</comment>
<accession>A0ABU8XXJ9</accession>
<evidence type="ECO:0000256" key="4">
    <source>
        <dbReference type="ARBA" id="ARBA00023239"/>
    </source>
</evidence>
<dbReference type="SUPFAM" id="SSF51569">
    <property type="entry name" value="Aldolase"/>
    <property type="match status" value="1"/>
</dbReference>
<keyword evidence="4 6" id="KW-0456">Lyase</keyword>
<reference evidence="6 7" key="1">
    <citation type="submission" date="2024-01" db="EMBL/GenBank/DDBJ databases">
        <title>Multi-omics insights into the function and evolution of sodium benzoate biodegradation pathways in Benzoatithermus flavus gen. nov., sp. nov. from hot spring.</title>
        <authorList>
            <person name="Hu C.-J."/>
            <person name="Li W.-J."/>
        </authorList>
    </citation>
    <scope>NUCLEOTIDE SEQUENCE [LARGE SCALE GENOMIC DNA]</scope>
    <source>
        <strain evidence="6 7">SYSU G07066</strain>
    </source>
</reference>